<protein>
    <recommendedName>
        <fullName evidence="3">Calcium ion-binding protein</fullName>
    </recommendedName>
</protein>
<dbReference type="EMBL" id="CM017324">
    <property type="protein sequence ID" value="KAE8038586.1"/>
    <property type="molecule type" value="Genomic_DNA"/>
</dbReference>
<reference evidence="1 2" key="1">
    <citation type="submission" date="2019-06" db="EMBL/GenBank/DDBJ databases">
        <title>A chromosomal-level reference genome of Carpinus fangiana (Coryloideae, Betulaceae).</title>
        <authorList>
            <person name="Yang X."/>
            <person name="Wang Z."/>
            <person name="Zhang L."/>
            <person name="Hao G."/>
            <person name="Liu J."/>
            <person name="Yang Y."/>
        </authorList>
    </citation>
    <scope>NUCLEOTIDE SEQUENCE [LARGE SCALE GENOMIC DNA]</scope>
    <source>
        <strain evidence="1">Cfa_2016G</strain>
        <tissue evidence="1">Leaf</tissue>
    </source>
</reference>
<evidence type="ECO:0000313" key="1">
    <source>
        <dbReference type="EMBL" id="KAE8038586.1"/>
    </source>
</evidence>
<dbReference type="PANTHER" id="PTHR37754">
    <property type="entry name" value="CALCIUM ION-BINDING PROTEIN"/>
    <property type="match status" value="1"/>
</dbReference>
<dbReference type="Proteomes" id="UP000327013">
    <property type="component" value="Chromosome 4"/>
</dbReference>
<sequence>MGMIMSLMGKGGLTQMLHLDAGTLYSRLIGKDIKDFYDFHIAILDIFNTLNSALPGKHYDAPSHKEVEACFETWKNAKDPRTKKKVFIEFMMERVNLSKLDDAMMITGIVTPPAAMAAKRAGEKVPQLKVIKAIPDVLFVPTVTVLALVTVKFSKRLLMGNTAS</sequence>
<name>A0A660KX72_9ROSI</name>
<dbReference type="OrthoDB" id="1868634at2759"/>
<gene>
    <name evidence="1" type="ORF">FH972_011083</name>
</gene>
<dbReference type="PANTHER" id="PTHR37754:SF1">
    <property type="entry name" value="CALCIUM ION-BINDING PROTEIN"/>
    <property type="match status" value="1"/>
</dbReference>
<accession>A0A660KX72</accession>
<keyword evidence="2" id="KW-1185">Reference proteome</keyword>
<organism evidence="1 2">
    <name type="scientific">Carpinus fangiana</name>
    <dbReference type="NCBI Taxonomy" id="176857"/>
    <lineage>
        <taxon>Eukaryota</taxon>
        <taxon>Viridiplantae</taxon>
        <taxon>Streptophyta</taxon>
        <taxon>Embryophyta</taxon>
        <taxon>Tracheophyta</taxon>
        <taxon>Spermatophyta</taxon>
        <taxon>Magnoliopsida</taxon>
        <taxon>eudicotyledons</taxon>
        <taxon>Gunneridae</taxon>
        <taxon>Pentapetalae</taxon>
        <taxon>rosids</taxon>
        <taxon>fabids</taxon>
        <taxon>Fagales</taxon>
        <taxon>Betulaceae</taxon>
        <taxon>Carpinus</taxon>
    </lineage>
</organism>
<evidence type="ECO:0008006" key="3">
    <source>
        <dbReference type="Google" id="ProtNLM"/>
    </source>
</evidence>
<dbReference type="AlphaFoldDB" id="A0A660KX72"/>
<evidence type="ECO:0000313" key="2">
    <source>
        <dbReference type="Proteomes" id="UP000327013"/>
    </source>
</evidence>
<proteinExistence type="predicted"/>